<accession>A0AAV4BBL5</accession>
<dbReference type="EMBL" id="BLXT01004630">
    <property type="protein sequence ID" value="GFO15749.1"/>
    <property type="molecule type" value="Genomic_DNA"/>
</dbReference>
<dbReference type="InterPro" id="IPR016186">
    <property type="entry name" value="C-type_lectin-like/link_sf"/>
</dbReference>
<dbReference type="PANTHER" id="PTHR22803">
    <property type="entry name" value="MANNOSE, PHOSPHOLIPASE, LECTIN RECEPTOR RELATED"/>
    <property type="match status" value="1"/>
</dbReference>
<dbReference type="AlphaFoldDB" id="A0AAV4BBL5"/>
<feature type="signal peptide" evidence="1">
    <location>
        <begin position="1"/>
        <end position="18"/>
    </location>
</feature>
<dbReference type="SUPFAM" id="SSF56436">
    <property type="entry name" value="C-type lectin-like"/>
    <property type="match status" value="1"/>
</dbReference>
<dbReference type="InterPro" id="IPR050111">
    <property type="entry name" value="C-type_lectin/snaclec_domain"/>
</dbReference>
<dbReference type="Gene3D" id="3.10.100.10">
    <property type="entry name" value="Mannose-Binding Protein A, subunit A"/>
    <property type="match status" value="1"/>
</dbReference>
<dbReference type="SMART" id="SM00034">
    <property type="entry name" value="CLECT"/>
    <property type="match status" value="1"/>
</dbReference>
<organism evidence="3 4">
    <name type="scientific">Plakobranchus ocellatus</name>
    <dbReference type="NCBI Taxonomy" id="259542"/>
    <lineage>
        <taxon>Eukaryota</taxon>
        <taxon>Metazoa</taxon>
        <taxon>Spiralia</taxon>
        <taxon>Lophotrochozoa</taxon>
        <taxon>Mollusca</taxon>
        <taxon>Gastropoda</taxon>
        <taxon>Heterobranchia</taxon>
        <taxon>Euthyneura</taxon>
        <taxon>Panpulmonata</taxon>
        <taxon>Sacoglossa</taxon>
        <taxon>Placobranchoidea</taxon>
        <taxon>Plakobranchidae</taxon>
        <taxon>Plakobranchus</taxon>
    </lineage>
</organism>
<proteinExistence type="predicted"/>
<protein>
    <submittedName>
        <fullName evidence="3">C-type lectin domain family 2 member l</fullName>
    </submittedName>
</protein>
<keyword evidence="1" id="KW-0732">Signal</keyword>
<feature type="chain" id="PRO_5043539787" evidence="1">
    <location>
        <begin position="19"/>
        <end position="127"/>
    </location>
</feature>
<dbReference type="Pfam" id="PF00059">
    <property type="entry name" value="Lectin_C"/>
    <property type="match status" value="1"/>
</dbReference>
<dbReference type="Proteomes" id="UP000735302">
    <property type="component" value="Unassembled WGS sequence"/>
</dbReference>
<sequence length="127" mass="14167">MIQLIICLVTIAFVAVKAADPPCPGGFSYYGGSCYHVDDGGYYFYQSRDRCELKDSELVAIQSNEENKFIQGLLRGDDATGAWIGVVLVDDDGGQWVNSNTYDEQKFTYWADSRMGSPKGRSRHDFS</sequence>
<reference evidence="3 4" key="1">
    <citation type="journal article" date="2021" name="Elife">
        <title>Chloroplast acquisition without the gene transfer in kleptoplastic sea slugs, Plakobranchus ocellatus.</title>
        <authorList>
            <person name="Maeda T."/>
            <person name="Takahashi S."/>
            <person name="Yoshida T."/>
            <person name="Shimamura S."/>
            <person name="Takaki Y."/>
            <person name="Nagai Y."/>
            <person name="Toyoda A."/>
            <person name="Suzuki Y."/>
            <person name="Arimoto A."/>
            <person name="Ishii H."/>
            <person name="Satoh N."/>
            <person name="Nishiyama T."/>
            <person name="Hasebe M."/>
            <person name="Maruyama T."/>
            <person name="Minagawa J."/>
            <person name="Obokata J."/>
            <person name="Shigenobu S."/>
        </authorList>
    </citation>
    <scope>NUCLEOTIDE SEQUENCE [LARGE SCALE GENOMIC DNA]</scope>
</reference>
<dbReference type="InterPro" id="IPR001304">
    <property type="entry name" value="C-type_lectin-like"/>
</dbReference>
<comment type="caution">
    <text evidence="3">The sequence shown here is derived from an EMBL/GenBank/DDBJ whole genome shotgun (WGS) entry which is preliminary data.</text>
</comment>
<evidence type="ECO:0000256" key="1">
    <source>
        <dbReference type="SAM" id="SignalP"/>
    </source>
</evidence>
<dbReference type="InterPro" id="IPR016187">
    <property type="entry name" value="CTDL_fold"/>
</dbReference>
<evidence type="ECO:0000259" key="2">
    <source>
        <dbReference type="PROSITE" id="PS50041"/>
    </source>
</evidence>
<feature type="domain" description="C-type lectin" evidence="2">
    <location>
        <begin position="30"/>
        <end position="127"/>
    </location>
</feature>
<evidence type="ECO:0000313" key="4">
    <source>
        <dbReference type="Proteomes" id="UP000735302"/>
    </source>
</evidence>
<gene>
    <name evidence="3" type="ORF">PoB_004225400</name>
</gene>
<dbReference type="PROSITE" id="PS50041">
    <property type="entry name" value="C_TYPE_LECTIN_2"/>
    <property type="match status" value="1"/>
</dbReference>
<keyword evidence="4" id="KW-1185">Reference proteome</keyword>
<name>A0AAV4BBL5_9GAST</name>
<evidence type="ECO:0000313" key="3">
    <source>
        <dbReference type="EMBL" id="GFO15749.1"/>
    </source>
</evidence>